<accession>D8T407</accession>
<dbReference type="eggNOG" id="ENOG502RDTK">
    <property type="taxonomic scope" value="Eukaryota"/>
</dbReference>
<evidence type="ECO:0000256" key="6">
    <source>
        <dbReference type="ARBA" id="ARBA00023211"/>
    </source>
</evidence>
<dbReference type="InterPro" id="IPR006045">
    <property type="entry name" value="Cupin_1"/>
</dbReference>
<dbReference type="Gramene" id="EFJ08578">
    <property type="protein sequence ID" value="EFJ08578"/>
    <property type="gene ID" value="SELMODRAFT_185226"/>
</dbReference>
<evidence type="ECO:0000256" key="9">
    <source>
        <dbReference type="PIRSR" id="PIRSR601929-3"/>
    </source>
</evidence>
<dbReference type="Proteomes" id="UP000001514">
    <property type="component" value="Unassembled WGS sequence"/>
</dbReference>
<dbReference type="InParanoid" id="D8T407"/>
<evidence type="ECO:0000313" key="13">
    <source>
        <dbReference type="EMBL" id="EFJ08578.1"/>
    </source>
</evidence>
<keyword evidence="5 7" id="KW-0479">Metal-binding</keyword>
<feature type="binding site" evidence="7">
    <location>
        <position position="108"/>
    </location>
    <ligand>
        <name>oxalate</name>
        <dbReference type="ChEBI" id="CHEBI:30623"/>
    </ligand>
</feature>
<keyword evidence="14" id="KW-1185">Reference proteome</keyword>
<evidence type="ECO:0000256" key="5">
    <source>
        <dbReference type="ARBA" id="ARBA00022723"/>
    </source>
</evidence>
<comment type="subcellular location">
    <subcellularLocation>
        <location evidence="1 10">Secreted</location>
        <location evidence="1 10">Extracellular space</location>
        <location evidence="1 10">Apoplast</location>
    </subcellularLocation>
</comment>
<evidence type="ECO:0000256" key="11">
    <source>
        <dbReference type="SAM" id="MobiDB-lite"/>
    </source>
</evidence>
<feature type="region of interest" description="Disordered" evidence="11">
    <location>
        <begin position="38"/>
        <end position="71"/>
    </location>
</feature>
<evidence type="ECO:0000256" key="1">
    <source>
        <dbReference type="ARBA" id="ARBA00004271"/>
    </source>
</evidence>
<keyword evidence="4 10" id="KW-0964">Secreted</keyword>
<dbReference type="PROSITE" id="PS00725">
    <property type="entry name" value="GERMIN"/>
    <property type="match status" value="1"/>
</dbReference>
<feature type="signal peptide" evidence="10">
    <location>
        <begin position="1"/>
        <end position="21"/>
    </location>
</feature>
<feature type="binding site" evidence="8">
    <location>
        <position position="103"/>
    </location>
    <ligand>
        <name>Mn(2+)</name>
        <dbReference type="ChEBI" id="CHEBI:29035"/>
    </ligand>
</feature>
<feature type="binding site" evidence="8">
    <location>
        <position position="108"/>
    </location>
    <ligand>
        <name>Mn(2+)</name>
        <dbReference type="ChEBI" id="CHEBI:29035"/>
    </ligand>
</feature>
<dbReference type="KEGG" id="smo:SELMODRAFT_185226"/>
<feature type="disulfide bond" evidence="9">
    <location>
        <begin position="31"/>
        <end position="41"/>
    </location>
</feature>
<reference evidence="13 14" key="1">
    <citation type="journal article" date="2011" name="Science">
        <title>The Selaginella genome identifies genetic changes associated with the evolution of vascular plants.</title>
        <authorList>
            <person name="Banks J.A."/>
            <person name="Nishiyama T."/>
            <person name="Hasebe M."/>
            <person name="Bowman J.L."/>
            <person name="Gribskov M."/>
            <person name="dePamphilis C."/>
            <person name="Albert V.A."/>
            <person name="Aono N."/>
            <person name="Aoyama T."/>
            <person name="Ambrose B.A."/>
            <person name="Ashton N.W."/>
            <person name="Axtell M.J."/>
            <person name="Barker E."/>
            <person name="Barker M.S."/>
            <person name="Bennetzen J.L."/>
            <person name="Bonawitz N.D."/>
            <person name="Chapple C."/>
            <person name="Cheng C."/>
            <person name="Correa L.G."/>
            <person name="Dacre M."/>
            <person name="DeBarry J."/>
            <person name="Dreyer I."/>
            <person name="Elias M."/>
            <person name="Engstrom E.M."/>
            <person name="Estelle M."/>
            <person name="Feng L."/>
            <person name="Finet C."/>
            <person name="Floyd S.K."/>
            <person name="Frommer W.B."/>
            <person name="Fujita T."/>
            <person name="Gramzow L."/>
            <person name="Gutensohn M."/>
            <person name="Harholt J."/>
            <person name="Hattori M."/>
            <person name="Heyl A."/>
            <person name="Hirai T."/>
            <person name="Hiwatashi Y."/>
            <person name="Ishikawa M."/>
            <person name="Iwata M."/>
            <person name="Karol K.G."/>
            <person name="Koehler B."/>
            <person name="Kolukisaoglu U."/>
            <person name="Kubo M."/>
            <person name="Kurata T."/>
            <person name="Lalonde S."/>
            <person name="Li K."/>
            <person name="Li Y."/>
            <person name="Litt A."/>
            <person name="Lyons E."/>
            <person name="Manning G."/>
            <person name="Maruyama T."/>
            <person name="Michael T.P."/>
            <person name="Mikami K."/>
            <person name="Miyazaki S."/>
            <person name="Morinaga S."/>
            <person name="Murata T."/>
            <person name="Mueller-Roeber B."/>
            <person name="Nelson D.R."/>
            <person name="Obara M."/>
            <person name="Oguri Y."/>
            <person name="Olmstead R.G."/>
            <person name="Onodera N."/>
            <person name="Petersen B.L."/>
            <person name="Pils B."/>
            <person name="Prigge M."/>
            <person name="Rensing S.A."/>
            <person name="Riano-Pachon D.M."/>
            <person name="Roberts A.W."/>
            <person name="Sato Y."/>
            <person name="Scheller H.V."/>
            <person name="Schulz B."/>
            <person name="Schulz C."/>
            <person name="Shakirov E.V."/>
            <person name="Shibagaki N."/>
            <person name="Shinohara N."/>
            <person name="Shippen D.E."/>
            <person name="Soerensen I."/>
            <person name="Sotooka R."/>
            <person name="Sugimoto N."/>
            <person name="Sugita M."/>
            <person name="Sumikawa N."/>
            <person name="Tanurdzic M."/>
            <person name="Theissen G."/>
            <person name="Ulvskov P."/>
            <person name="Wakazuki S."/>
            <person name="Weng J.K."/>
            <person name="Willats W.W."/>
            <person name="Wipf D."/>
            <person name="Wolf P.G."/>
            <person name="Yang L."/>
            <person name="Zimmer A.D."/>
            <person name="Zhu Q."/>
            <person name="Mitros T."/>
            <person name="Hellsten U."/>
            <person name="Loque D."/>
            <person name="Otillar R."/>
            <person name="Salamov A."/>
            <person name="Schmutz J."/>
            <person name="Shapiro H."/>
            <person name="Lindquist E."/>
            <person name="Lucas S."/>
            <person name="Rokhsar D."/>
            <person name="Grigoriev I.V."/>
        </authorList>
    </citation>
    <scope>NUCLEOTIDE SEQUENCE [LARGE SCALE GENOMIC DNA]</scope>
</reference>
<evidence type="ECO:0000256" key="2">
    <source>
        <dbReference type="ARBA" id="ARBA00007456"/>
    </source>
</evidence>
<sequence length="210" mass="22110">MASSLQVLLIFFALTVTLSNSADPDPLQDYCLPTQAQQHQCKSSPSPSDFVSRVLGNAPNSQPPQTSNASRLTSANFPALNTMGLSITRAYLGVGGSAPLHYHPRASELIYIAEGEVEAGFVDSSNVLFAQTLQPGDVMILPKGMLHYLYNPGSSRATLLALFDSQGPGIVLAGPGVFGSGIRDEVIASSLGGLDHATIEAVKAKFKPRP</sequence>
<dbReference type="SUPFAM" id="SSF51182">
    <property type="entry name" value="RmlC-like cupins"/>
    <property type="match status" value="1"/>
</dbReference>
<dbReference type="CDD" id="cd02241">
    <property type="entry name" value="cupin_OxOx"/>
    <property type="match status" value="1"/>
</dbReference>
<dbReference type="OrthoDB" id="1921208at2759"/>
<dbReference type="HOGENOM" id="CLU_015790_0_3_1"/>
<keyword evidence="6 7" id="KW-0464">Manganese</keyword>
<comment type="similarity">
    <text evidence="2 10">Belongs to the germin family.</text>
</comment>
<dbReference type="InterPro" id="IPR011051">
    <property type="entry name" value="RmlC_Cupin_sf"/>
</dbReference>
<feature type="compositionally biased region" description="Polar residues" evidence="11">
    <location>
        <begin position="58"/>
        <end position="71"/>
    </location>
</feature>
<dbReference type="SMART" id="SM00835">
    <property type="entry name" value="Cupin_1"/>
    <property type="match status" value="1"/>
</dbReference>
<evidence type="ECO:0000256" key="7">
    <source>
        <dbReference type="PIRSR" id="PIRSR601929-1"/>
    </source>
</evidence>
<gene>
    <name evidence="13" type="ORF">SELMODRAFT_185226</name>
</gene>
<feature type="binding site" evidence="8">
    <location>
        <position position="147"/>
    </location>
    <ligand>
        <name>Mn(2+)</name>
        <dbReference type="ChEBI" id="CHEBI:29035"/>
    </ligand>
</feature>
<feature type="domain" description="Cupin type-1" evidence="12">
    <location>
        <begin position="53"/>
        <end position="200"/>
    </location>
</feature>
<protein>
    <recommendedName>
        <fullName evidence="10">Germin-like protein</fullName>
    </recommendedName>
</protein>
<dbReference type="InterPro" id="IPR019780">
    <property type="entry name" value="Germin_Mn-BS"/>
</dbReference>
<dbReference type="GO" id="GO:0048046">
    <property type="term" value="C:apoplast"/>
    <property type="evidence" value="ECO:0007669"/>
    <property type="project" value="UniProtKB-SubCell"/>
</dbReference>
<evidence type="ECO:0000256" key="4">
    <source>
        <dbReference type="ARBA" id="ARBA00022525"/>
    </source>
</evidence>
<evidence type="ECO:0000256" key="10">
    <source>
        <dbReference type="RuleBase" id="RU366015"/>
    </source>
</evidence>
<name>D8T407_SELML</name>
<proteinExistence type="inferred from homology"/>
<keyword evidence="10" id="KW-0732">Signal</keyword>
<evidence type="ECO:0000313" key="14">
    <source>
        <dbReference type="Proteomes" id="UP000001514"/>
    </source>
</evidence>
<feature type="binding site" evidence="7">
    <location>
        <position position="103"/>
    </location>
    <ligand>
        <name>oxalate</name>
        <dbReference type="ChEBI" id="CHEBI:30623"/>
    </ligand>
</feature>
<feature type="chain" id="PRO_5019619737" description="Germin-like protein" evidence="10">
    <location>
        <begin position="22"/>
        <end position="210"/>
    </location>
</feature>
<organism evidence="14">
    <name type="scientific">Selaginella moellendorffii</name>
    <name type="common">Spikemoss</name>
    <dbReference type="NCBI Taxonomy" id="88036"/>
    <lineage>
        <taxon>Eukaryota</taxon>
        <taxon>Viridiplantae</taxon>
        <taxon>Streptophyta</taxon>
        <taxon>Embryophyta</taxon>
        <taxon>Tracheophyta</taxon>
        <taxon>Lycopodiopsida</taxon>
        <taxon>Selaginellales</taxon>
        <taxon>Selaginellaceae</taxon>
        <taxon>Selaginella</taxon>
    </lineage>
</organism>
<dbReference type="GO" id="GO:0030145">
    <property type="term" value="F:manganese ion binding"/>
    <property type="evidence" value="ECO:0007669"/>
    <property type="project" value="UniProtKB-UniRule"/>
</dbReference>
<dbReference type="PANTHER" id="PTHR31238">
    <property type="entry name" value="GERMIN-LIKE PROTEIN SUBFAMILY 3 MEMBER 3"/>
    <property type="match status" value="1"/>
</dbReference>
<dbReference type="InterPro" id="IPR014710">
    <property type="entry name" value="RmlC-like_jellyroll"/>
</dbReference>
<feature type="compositionally biased region" description="Polar residues" evidence="11">
    <location>
        <begin position="38"/>
        <end position="49"/>
    </location>
</feature>
<dbReference type="Gene3D" id="2.60.120.10">
    <property type="entry name" value="Jelly Rolls"/>
    <property type="match status" value="1"/>
</dbReference>
<feature type="binding site" evidence="8">
    <location>
        <position position="101"/>
    </location>
    <ligand>
        <name>Mn(2+)</name>
        <dbReference type="ChEBI" id="CHEBI:29035"/>
    </ligand>
</feature>
<dbReference type="OMA" id="PEAIMIP"/>
<evidence type="ECO:0000259" key="12">
    <source>
        <dbReference type="SMART" id="SM00835"/>
    </source>
</evidence>
<dbReference type="EMBL" id="GL377672">
    <property type="protein sequence ID" value="EFJ08578.1"/>
    <property type="molecule type" value="Genomic_DNA"/>
</dbReference>
<dbReference type="PRINTS" id="PR00325">
    <property type="entry name" value="GERMIN"/>
</dbReference>
<evidence type="ECO:0000256" key="3">
    <source>
        <dbReference type="ARBA" id="ARBA00022523"/>
    </source>
</evidence>
<keyword evidence="3 10" id="KW-0052">Apoplast</keyword>
<dbReference type="AlphaFoldDB" id="D8T407"/>
<dbReference type="Pfam" id="PF00190">
    <property type="entry name" value="Cupin_1"/>
    <property type="match status" value="1"/>
</dbReference>
<evidence type="ECO:0000256" key="8">
    <source>
        <dbReference type="PIRSR" id="PIRSR601929-2"/>
    </source>
</evidence>
<keyword evidence="9" id="KW-1015">Disulfide bond</keyword>
<dbReference type="InterPro" id="IPR001929">
    <property type="entry name" value="Germin"/>
</dbReference>